<evidence type="ECO:0000256" key="5">
    <source>
        <dbReference type="ARBA" id="ARBA00022692"/>
    </source>
</evidence>
<sequence>MIGLNHYLAVSIIMFVLGLIGVMKRKNFIMLFFSTEILLNAANVAFVAISHYYMDITGQVFAMFIIAIAASEVAVGLGLLILWYKKNGSIELDSLINMRRDR</sequence>
<dbReference type="EMBL" id="FIZP01000001">
    <property type="protein sequence ID" value="CZE46060.1"/>
    <property type="molecule type" value="Genomic_DNA"/>
</dbReference>
<keyword evidence="10 11" id="KW-0472">Membrane</keyword>
<evidence type="ECO:0000256" key="10">
    <source>
        <dbReference type="ARBA" id="ARBA00023136"/>
    </source>
</evidence>
<evidence type="ECO:0000256" key="2">
    <source>
        <dbReference type="ARBA" id="ARBA00004141"/>
    </source>
</evidence>
<dbReference type="GO" id="GO:0048038">
    <property type="term" value="F:quinone binding"/>
    <property type="evidence" value="ECO:0007669"/>
    <property type="project" value="UniProtKB-KW"/>
</dbReference>
<organism evidence="12 13">
    <name type="scientific">Campylobacter geochelonis</name>
    <dbReference type="NCBI Taxonomy" id="1780362"/>
    <lineage>
        <taxon>Bacteria</taxon>
        <taxon>Pseudomonadati</taxon>
        <taxon>Campylobacterota</taxon>
        <taxon>Epsilonproteobacteria</taxon>
        <taxon>Campylobacterales</taxon>
        <taxon>Campylobacteraceae</taxon>
        <taxon>Campylobacter</taxon>
    </lineage>
</organism>
<dbReference type="GO" id="GO:0042773">
    <property type="term" value="P:ATP synthesis coupled electron transport"/>
    <property type="evidence" value="ECO:0007669"/>
    <property type="project" value="InterPro"/>
</dbReference>
<evidence type="ECO:0000256" key="4">
    <source>
        <dbReference type="ARBA" id="ARBA00022448"/>
    </source>
</evidence>
<name>A0A128ENS9_9BACT</name>
<proteinExistence type="inferred from homology"/>
<dbReference type="HAMAP" id="MF_01456">
    <property type="entry name" value="NDH1_NuoK"/>
    <property type="match status" value="1"/>
</dbReference>
<keyword evidence="8 11" id="KW-1133">Transmembrane helix</keyword>
<dbReference type="NCBIfam" id="NF004323">
    <property type="entry name" value="PRK05715.1-5"/>
    <property type="match status" value="1"/>
</dbReference>
<dbReference type="PANTHER" id="PTHR11434">
    <property type="entry name" value="NADH-UBIQUINONE OXIDOREDUCTASE SUBUNIT ND4L"/>
    <property type="match status" value="1"/>
</dbReference>
<dbReference type="GO" id="GO:0005886">
    <property type="term" value="C:plasma membrane"/>
    <property type="evidence" value="ECO:0007669"/>
    <property type="project" value="UniProtKB-SubCell"/>
</dbReference>
<evidence type="ECO:0000313" key="13">
    <source>
        <dbReference type="Proteomes" id="UP000069632"/>
    </source>
</evidence>
<evidence type="ECO:0000256" key="3">
    <source>
        <dbReference type="ARBA" id="ARBA00010519"/>
    </source>
</evidence>
<dbReference type="Gene3D" id="1.10.287.3510">
    <property type="match status" value="1"/>
</dbReference>
<dbReference type="AlphaFoldDB" id="A0A128ENS9"/>
<keyword evidence="5 11" id="KW-0812">Transmembrane</keyword>
<gene>
    <name evidence="11 12" type="primary">nuoK</name>
    <name evidence="12" type="ORF">ERS672216_00172</name>
</gene>
<dbReference type="GO" id="GO:0030964">
    <property type="term" value="C:NADH dehydrogenase complex"/>
    <property type="evidence" value="ECO:0007669"/>
    <property type="project" value="TreeGrafter"/>
</dbReference>
<keyword evidence="7 11" id="KW-1278">Translocase</keyword>
<keyword evidence="4 11" id="KW-0813">Transport</keyword>
<comment type="subcellular location">
    <subcellularLocation>
        <location evidence="11">Cell membrane</location>
        <topology evidence="11">Multi-pass membrane protein</topology>
    </subcellularLocation>
    <subcellularLocation>
        <location evidence="2">Membrane</location>
        <topology evidence="2">Multi-pass membrane protein</topology>
    </subcellularLocation>
</comment>
<evidence type="ECO:0000256" key="8">
    <source>
        <dbReference type="ARBA" id="ARBA00022989"/>
    </source>
</evidence>
<evidence type="ECO:0000256" key="9">
    <source>
        <dbReference type="ARBA" id="ARBA00023027"/>
    </source>
</evidence>
<keyword evidence="13" id="KW-1185">Reference proteome</keyword>
<comment type="function">
    <text evidence="1 11">NDH-1 shuttles electrons from NADH, via FMN and iron-sulfur (Fe-S) centers, to quinones in the respiratory chain. The immediate electron acceptor for the enzyme in this species is believed to be ubiquinone. Couples the redox reaction to proton translocation (for every two electrons transferred, four hydrogen ions are translocated across the cytoplasmic membrane), and thus conserves the redox energy in a proton gradient.</text>
</comment>
<comment type="similarity">
    <text evidence="3 11">Belongs to the complex I subunit 4L family.</text>
</comment>
<comment type="catalytic activity">
    <reaction evidence="11">
        <text>a quinone + NADH + 5 H(+)(in) = a quinol + NAD(+) + 4 H(+)(out)</text>
        <dbReference type="Rhea" id="RHEA:57888"/>
        <dbReference type="ChEBI" id="CHEBI:15378"/>
        <dbReference type="ChEBI" id="CHEBI:24646"/>
        <dbReference type="ChEBI" id="CHEBI:57540"/>
        <dbReference type="ChEBI" id="CHEBI:57945"/>
        <dbReference type="ChEBI" id="CHEBI:132124"/>
    </reaction>
</comment>
<dbReference type="NCBIfam" id="NF004320">
    <property type="entry name" value="PRK05715.1-2"/>
    <property type="match status" value="1"/>
</dbReference>
<dbReference type="FunFam" id="1.10.287.3510:FF:000001">
    <property type="entry name" value="NADH-quinone oxidoreductase subunit K"/>
    <property type="match status" value="1"/>
</dbReference>
<dbReference type="Pfam" id="PF00420">
    <property type="entry name" value="Oxidored_q2"/>
    <property type="match status" value="1"/>
</dbReference>
<feature type="transmembrane region" description="Helical" evidence="11">
    <location>
        <begin position="60"/>
        <end position="84"/>
    </location>
</feature>
<keyword evidence="12" id="KW-0560">Oxidoreductase</keyword>
<evidence type="ECO:0000256" key="6">
    <source>
        <dbReference type="ARBA" id="ARBA00022719"/>
    </source>
</evidence>
<feature type="transmembrane region" description="Helical" evidence="11">
    <location>
        <begin position="6"/>
        <end position="23"/>
    </location>
</feature>
<evidence type="ECO:0000256" key="7">
    <source>
        <dbReference type="ARBA" id="ARBA00022967"/>
    </source>
</evidence>
<keyword evidence="11" id="KW-1003">Cell membrane</keyword>
<dbReference type="OrthoDB" id="9810120at2"/>
<protein>
    <recommendedName>
        <fullName evidence="11">NADH-quinone oxidoreductase subunit K</fullName>
        <ecNumber evidence="11">7.1.1.-</ecNumber>
    </recommendedName>
    <alternativeName>
        <fullName evidence="11">NADH dehydrogenase I subunit K</fullName>
    </alternativeName>
    <alternativeName>
        <fullName evidence="11">NDH-1 subunit K</fullName>
    </alternativeName>
</protein>
<dbReference type="RefSeq" id="WP_075493834.1">
    <property type="nucleotide sequence ID" value="NZ_CP053844.1"/>
</dbReference>
<dbReference type="PANTHER" id="PTHR11434:SF21">
    <property type="entry name" value="NADH DEHYDROGENASE SUBUNIT 4L-RELATED"/>
    <property type="match status" value="1"/>
</dbReference>
<comment type="subunit">
    <text evidence="11">NDH-1 is composed of 14 different subunits. Subunits NuoA, H, J, K, L, M, N constitute the membrane sector of the complex.</text>
</comment>
<dbReference type="EC" id="7.1.1.-" evidence="11"/>
<evidence type="ECO:0000256" key="1">
    <source>
        <dbReference type="ARBA" id="ARBA00002378"/>
    </source>
</evidence>
<dbReference type="InterPro" id="IPR039428">
    <property type="entry name" value="NUOK/Mnh_C1-like"/>
</dbReference>
<keyword evidence="9 11" id="KW-0520">NAD</keyword>
<keyword evidence="11" id="KW-0830">Ubiquinone</keyword>
<dbReference type="GO" id="GO:0050136">
    <property type="term" value="F:NADH dehydrogenase (quinone) (non-electrogenic) activity"/>
    <property type="evidence" value="ECO:0007669"/>
    <property type="project" value="UniProtKB-UniRule"/>
</dbReference>
<evidence type="ECO:0000313" key="12">
    <source>
        <dbReference type="EMBL" id="CZE46060.1"/>
    </source>
</evidence>
<evidence type="ECO:0000256" key="11">
    <source>
        <dbReference type="HAMAP-Rule" id="MF_01456"/>
    </source>
</evidence>
<feature type="transmembrane region" description="Helical" evidence="11">
    <location>
        <begin position="30"/>
        <end position="54"/>
    </location>
</feature>
<dbReference type="Proteomes" id="UP000069632">
    <property type="component" value="Unassembled WGS sequence"/>
</dbReference>
<dbReference type="InterPro" id="IPR001133">
    <property type="entry name" value="NADH_UbQ_OxRdtase_chain4L/K"/>
</dbReference>
<accession>A0A128ENS9</accession>
<keyword evidence="6 11" id="KW-0874">Quinone</keyword>
<reference evidence="12 13" key="1">
    <citation type="submission" date="2016-02" db="EMBL/GenBank/DDBJ databases">
        <authorList>
            <consortium name="Pathogen Informatics"/>
        </authorList>
    </citation>
    <scope>NUCLEOTIDE SEQUENCE [LARGE SCALE GENOMIC DNA]</scope>
    <source>
        <strain evidence="12 13">RC20</strain>
    </source>
</reference>